<dbReference type="EMBL" id="MF576754">
    <property type="protein sequence ID" value="ATF27588.1"/>
    <property type="molecule type" value="mRNA"/>
</dbReference>
<evidence type="ECO:0000313" key="3">
    <source>
        <dbReference type="EMBL" id="ATF27589.1"/>
    </source>
</evidence>
<evidence type="ECO:0000256" key="1">
    <source>
        <dbReference type="SAM" id="SignalP"/>
    </source>
</evidence>
<dbReference type="EMBL" id="MF576755">
    <property type="protein sequence ID" value="ATF27589.1"/>
    <property type="molecule type" value="mRNA"/>
</dbReference>
<protein>
    <submittedName>
        <fullName evidence="3">Conotoxin</fullName>
    </submittedName>
</protein>
<feature type="signal peptide" evidence="1">
    <location>
        <begin position="1"/>
        <end position="25"/>
    </location>
</feature>
<accession>A0A291C294</accession>
<organism evidence="3">
    <name type="scientific">Conus praecellens</name>
    <name type="common">Admirable cone</name>
    <dbReference type="NCBI Taxonomy" id="128530"/>
    <lineage>
        <taxon>Eukaryota</taxon>
        <taxon>Metazoa</taxon>
        <taxon>Spiralia</taxon>
        <taxon>Lophotrochozoa</taxon>
        <taxon>Mollusca</taxon>
        <taxon>Gastropoda</taxon>
        <taxon>Caenogastropoda</taxon>
        <taxon>Neogastropoda</taxon>
        <taxon>Conoidea</taxon>
        <taxon>Conidae</taxon>
        <taxon>Conus</taxon>
        <taxon>Turriconus</taxon>
    </lineage>
</organism>
<keyword evidence="1" id="KW-0732">Signal</keyword>
<evidence type="ECO:0000313" key="2">
    <source>
        <dbReference type="EMBL" id="ATF27588.1"/>
    </source>
</evidence>
<name>A0A291C294_CONPC</name>
<feature type="chain" id="PRO_5015077708" evidence="1">
    <location>
        <begin position="26"/>
        <end position="91"/>
    </location>
</feature>
<reference evidence="3" key="2">
    <citation type="submission" date="2017-07" db="EMBL/GenBank/DDBJ databases">
        <authorList>
            <person name="Sun Z.S."/>
            <person name="Albrecht U."/>
            <person name="Echele G."/>
            <person name="Lee C.C."/>
        </authorList>
    </citation>
    <scope>NUCLEOTIDE SEQUENCE</scope>
    <source>
        <strain evidence="2">D_Ps49.1</strain>
        <strain evidence="3">D_Ps49.1ii</strain>
    </source>
</reference>
<proteinExistence type="evidence at transcript level"/>
<reference evidence="3" key="1">
    <citation type="journal article" date="2017" name="Genome Biol. Evol.">
        <title>Divergence of the Venom Exogene Repertoire in Two Sister Species of Turriconus.</title>
        <authorList>
            <person name="Li Q."/>
            <person name="Barghi N."/>
            <person name="Lu A."/>
            <person name="Fedosov A.E."/>
            <person name="Bandyopadhyay P.K."/>
            <person name="Lluisma A.O."/>
            <person name="Concepcion G.P."/>
            <person name="Yandell M."/>
            <person name="Olivera B.M."/>
            <person name="Safavi-Hemami H."/>
        </authorList>
    </citation>
    <scope>NUCLEOTIDE SEQUENCE</scope>
    <source>
        <strain evidence="2">D_Ps49.1</strain>
        <strain evidence="3">D_Ps49.1ii</strain>
    </source>
</reference>
<sequence length="91" mass="10119">MPKLEMMMLVLLILPLSYFDAGGQAVQGYDAGMDRYLLPRKLPRILYCAKKVDQNSGWVRCCTTLKCGKNCCPKGWGCIRGADPNDAQCSQ</sequence>
<dbReference type="AlphaFoldDB" id="A0A291C294"/>